<accession>A0A0A9GQC6</accession>
<sequence length="60" mass="6229">MCFCTALSTRWYTAAAAAIDPSPSTEAATGDGSARRPNLVRVRTGTLLEPSDQASAATIE</sequence>
<reference evidence="1" key="1">
    <citation type="submission" date="2014-09" db="EMBL/GenBank/DDBJ databases">
        <authorList>
            <person name="Magalhaes I.L.F."/>
            <person name="Oliveira U."/>
            <person name="Santos F.R."/>
            <person name="Vidigal T.H.D.A."/>
            <person name="Brescovit A.D."/>
            <person name="Santos A.J."/>
        </authorList>
    </citation>
    <scope>NUCLEOTIDE SEQUENCE</scope>
    <source>
        <tissue evidence="1">Shoot tissue taken approximately 20 cm above the soil surface</tissue>
    </source>
</reference>
<reference evidence="1" key="2">
    <citation type="journal article" date="2015" name="Data Brief">
        <title>Shoot transcriptome of the giant reed, Arundo donax.</title>
        <authorList>
            <person name="Barrero R.A."/>
            <person name="Guerrero F.D."/>
            <person name="Moolhuijzen P."/>
            <person name="Goolsby J.A."/>
            <person name="Tidwell J."/>
            <person name="Bellgard S.E."/>
            <person name="Bellgard M.I."/>
        </authorList>
    </citation>
    <scope>NUCLEOTIDE SEQUENCE</scope>
    <source>
        <tissue evidence="1">Shoot tissue taken approximately 20 cm above the soil surface</tissue>
    </source>
</reference>
<protein>
    <submittedName>
        <fullName evidence="1">Uncharacterized protein</fullName>
    </submittedName>
</protein>
<dbReference type="EMBL" id="GBRH01170531">
    <property type="protein sequence ID" value="JAE27365.1"/>
    <property type="molecule type" value="Transcribed_RNA"/>
</dbReference>
<evidence type="ECO:0000313" key="1">
    <source>
        <dbReference type="EMBL" id="JAE27365.1"/>
    </source>
</evidence>
<dbReference type="AlphaFoldDB" id="A0A0A9GQC6"/>
<proteinExistence type="predicted"/>
<organism evidence="1">
    <name type="scientific">Arundo donax</name>
    <name type="common">Giant reed</name>
    <name type="synonym">Donax arundinaceus</name>
    <dbReference type="NCBI Taxonomy" id="35708"/>
    <lineage>
        <taxon>Eukaryota</taxon>
        <taxon>Viridiplantae</taxon>
        <taxon>Streptophyta</taxon>
        <taxon>Embryophyta</taxon>
        <taxon>Tracheophyta</taxon>
        <taxon>Spermatophyta</taxon>
        <taxon>Magnoliopsida</taxon>
        <taxon>Liliopsida</taxon>
        <taxon>Poales</taxon>
        <taxon>Poaceae</taxon>
        <taxon>PACMAD clade</taxon>
        <taxon>Arundinoideae</taxon>
        <taxon>Arundineae</taxon>
        <taxon>Arundo</taxon>
    </lineage>
</organism>
<name>A0A0A9GQC6_ARUDO</name>